<evidence type="ECO:0000256" key="1">
    <source>
        <dbReference type="SAM" id="Phobius"/>
    </source>
</evidence>
<keyword evidence="3" id="KW-1185">Reference proteome</keyword>
<keyword evidence="1" id="KW-0472">Membrane</keyword>
<comment type="caution">
    <text evidence="2">The sequence shown here is derived from an EMBL/GenBank/DDBJ whole genome shotgun (WGS) entry which is preliminary data.</text>
</comment>
<feature type="transmembrane region" description="Helical" evidence="1">
    <location>
        <begin position="55"/>
        <end position="73"/>
    </location>
</feature>
<dbReference type="RefSeq" id="WP_253473227.1">
    <property type="nucleotide sequence ID" value="NZ_JALJXV010000001.1"/>
</dbReference>
<name>A0AAE3G2H0_9GAMM</name>
<evidence type="ECO:0000313" key="3">
    <source>
        <dbReference type="Proteomes" id="UP001205843"/>
    </source>
</evidence>
<protein>
    <submittedName>
        <fullName evidence="2">Membrane protein implicated in regulation of membrane protease activity</fullName>
    </submittedName>
</protein>
<dbReference type="GO" id="GO:0008233">
    <property type="term" value="F:peptidase activity"/>
    <property type="evidence" value="ECO:0007669"/>
    <property type="project" value="UniProtKB-KW"/>
</dbReference>
<keyword evidence="2" id="KW-0645">Protease</keyword>
<feature type="transmembrane region" description="Helical" evidence="1">
    <location>
        <begin position="6"/>
        <end position="23"/>
    </location>
</feature>
<dbReference type="AlphaFoldDB" id="A0AAE3G2H0"/>
<sequence>MTFAMWQLWLIIGLLLLLADVFVAGGASGVLLVLGLGALGGMVGALLGLEPTGQIMTAVVASVVSLPFVVWMLRRATRGNSGNSITDPRIANSDFEVIEQRGRLGIRVLGDFFPVRTVDGSAVQVGDKVRVDRFEGIVAVVKPQSG</sequence>
<reference evidence="2" key="1">
    <citation type="submission" date="2022-03" db="EMBL/GenBank/DDBJ databases">
        <title>Genomic Encyclopedia of Type Strains, Phase III (KMG-III): the genomes of soil and plant-associated and newly described type strains.</title>
        <authorList>
            <person name="Whitman W."/>
        </authorList>
    </citation>
    <scope>NUCLEOTIDE SEQUENCE</scope>
    <source>
        <strain evidence="2">ANL 6-2</strain>
    </source>
</reference>
<dbReference type="GO" id="GO:0006508">
    <property type="term" value="P:proteolysis"/>
    <property type="evidence" value="ECO:0007669"/>
    <property type="project" value="UniProtKB-KW"/>
</dbReference>
<evidence type="ECO:0000313" key="2">
    <source>
        <dbReference type="EMBL" id="MCP1673228.1"/>
    </source>
</evidence>
<organism evidence="2 3">
    <name type="scientific">Natronocella acetinitrilica</name>
    <dbReference type="NCBI Taxonomy" id="414046"/>
    <lineage>
        <taxon>Bacteria</taxon>
        <taxon>Pseudomonadati</taxon>
        <taxon>Pseudomonadota</taxon>
        <taxon>Gammaproteobacteria</taxon>
        <taxon>Chromatiales</taxon>
        <taxon>Ectothiorhodospiraceae</taxon>
        <taxon>Natronocella</taxon>
    </lineage>
</organism>
<keyword evidence="2" id="KW-0378">Hydrolase</keyword>
<gene>
    <name evidence="2" type="ORF">J2T57_000320</name>
</gene>
<proteinExistence type="predicted"/>
<dbReference type="Proteomes" id="UP001205843">
    <property type="component" value="Unassembled WGS sequence"/>
</dbReference>
<dbReference type="EMBL" id="JALJXV010000001">
    <property type="protein sequence ID" value="MCP1673228.1"/>
    <property type="molecule type" value="Genomic_DNA"/>
</dbReference>
<accession>A0AAE3G2H0</accession>
<keyword evidence="1" id="KW-0812">Transmembrane</keyword>
<keyword evidence="1" id="KW-1133">Transmembrane helix</keyword>